<name>A0ABY7CAA4_9BASI</name>
<sequence>MFGFNLEMRTSIAFTQFLVLFALLGLCVPLLSPITHGDGVSSFTHEWKDTDLKTEFCSTLFGTCKYVETELYVTQVGNDKHWVIQANNPLPYKVNLMLQVNDEPVYSLVLLEEGSEITPLASVRRQPRNVKLKYTITTPQYEQYARS</sequence>
<organism evidence="1 2">
    <name type="scientific">Puccinia triticina</name>
    <dbReference type="NCBI Taxonomy" id="208348"/>
    <lineage>
        <taxon>Eukaryota</taxon>
        <taxon>Fungi</taxon>
        <taxon>Dikarya</taxon>
        <taxon>Basidiomycota</taxon>
        <taxon>Pucciniomycotina</taxon>
        <taxon>Pucciniomycetes</taxon>
        <taxon>Pucciniales</taxon>
        <taxon>Pucciniaceae</taxon>
        <taxon>Puccinia</taxon>
    </lineage>
</organism>
<dbReference type="EMBL" id="CP110422">
    <property type="protein sequence ID" value="WAQ82086.1"/>
    <property type="molecule type" value="Genomic_DNA"/>
</dbReference>
<evidence type="ECO:0000313" key="1">
    <source>
        <dbReference type="EMBL" id="WAQ82086.1"/>
    </source>
</evidence>
<protein>
    <recommendedName>
        <fullName evidence="3">Secreted protein</fullName>
    </recommendedName>
</protein>
<gene>
    <name evidence="1" type="ORF">PtA15_2A399</name>
</gene>
<dbReference type="Proteomes" id="UP001164743">
    <property type="component" value="Chromosome 2A"/>
</dbReference>
<dbReference type="GeneID" id="77807311"/>
<dbReference type="RefSeq" id="XP_053017641.1">
    <property type="nucleotide sequence ID" value="XM_053166416.1"/>
</dbReference>
<keyword evidence="2" id="KW-1185">Reference proteome</keyword>
<accession>A0ABY7CAA4</accession>
<reference evidence="1" key="1">
    <citation type="submission" date="2022-10" db="EMBL/GenBank/DDBJ databases">
        <title>Puccinia triticina Genome sequencing and assembly.</title>
        <authorList>
            <person name="Li C."/>
        </authorList>
    </citation>
    <scope>NUCLEOTIDE SEQUENCE</scope>
    <source>
        <strain evidence="1">Pt15</strain>
    </source>
</reference>
<evidence type="ECO:0000313" key="2">
    <source>
        <dbReference type="Proteomes" id="UP001164743"/>
    </source>
</evidence>
<proteinExistence type="predicted"/>
<evidence type="ECO:0008006" key="3">
    <source>
        <dbReference type="Google" id="ProtNLM"/>
    </source>
</evidence>